<gene>
    <name evidence="2" type="ORF">SAMN05444002_0772</name>
</gene>
<accession>A0A1N6EH25</accession>
<dbReference type="EMBL" id="FSRL01000001">
    <property type="protein sequence ID" value="SIN82319.1"/>
    <property type="molecule type" value="Genomic_DNA"/>
</dbReference>
<name>A0A1N6EH25_9RHOB</name>
<keyword evidence="3" id="KW-1185">Reference proteome</keyword>
<dbReference type="Proteomes" id="UP000184932">
    <property type="component" value="Unassembled WGS sequence"/>
</dbReference>
<dbReference type="RefSeq" id="WP_074254916.1">
    <property type="nucleotide sequence ID" value="NZ_FSRL01000001.1"/>
</dbReference>
<reference evidence="3" key="1">
    <citation type="submission" date="2016-11" db="EMBL/GenBank/DDBJ databases">
        <authorList>
            <person name="Varghese N."/>
            <person name="Submissions S."/>
        </authorList>
    </citation>
    <scope>NUCLEOTIDE SEQUENCE [LARGE SCALE GENOMIC DNA]</scope>
    <source>
        <strain evidence="3">DSM 29440</strain>
    </source>
</reference>
<dbReference type="STRING" id="1217970.SAMN05444002_0772"/>
<evidence type="ECO:0000313" key="2">
    <source>
        <dbReference type="EMBL" id="SIN82319.1"/>
    </source>
</evidence>
<evidence type="ECO:0000256" key="1">
    <source>
        <dbReference type="SAM" id="MobiDB-lite"/>
    </source>
</evidence>
<dbReference type="AlphaFoldDB" id="A0A1N6EH25"/>
<proteinExistence type="predicted"/>
<feature type="region of interest" description="Disordered" evidence="1">
    <location>
        <begin position="1"/>
        <end position="23"/>
    </location>
</feature>
<organism evidence="2 3">
    <name type="scientific">Vannielia litorea</name>
    <dbReference type="NCBI Taxonomy" id="1217970"/>
    <lineage>
        <taxon>Bacteria</taxon>
        <taxon>Pseudomonadati</taxon>
        <taxon>Pseudomonadota</taxon>
        <taxon>Alphaproteobacteria</taxon>
        <taxon>Rhodobacterales</taxon>
        <taxon>Paracoccaceae</taxon>
        <taxon>Vannielia</taxon>
    </lineage>
</organism>
<dbReference type="OrthoDB" id="7644647at2"/>
<evidence type="ECO:0000313" key="3">
    <source>
        <dbReference type="Proteomes" id="UP000184932"/>
    </source>
</evidence>
<sequence length="197" mass="21033">MSDAHPLHGPGHNGGPTMDPGAGWRRHAWKQARAALVPNLPLPVIQRRLKRAAELGLDFKTYARVHHSAGRDIVAILFSNNALRMIREGQGMPEARAGKLRGLRGCGTGLLVHAPQDPVALAARIESAHAIRLDPAQPAPRLCESWGQTRARIREMLNAAGYLPGAVVLVGDTALEAAWAPTAALAGHVPAELYFGT</sequence>
<protein>
    <submittedName>
        <fullName evidence="2">Uncharacterized protein</fullName>
    </submittedName>
</protein>